<dbReference type="SMART" id="SM00718">
    <property type="entry name" value="DM4_12"/>
    <property type="match status" value="1"/>
</dbReference>
<keyword evidence="2" id="KW-0540">Nuclease</keyword>
<protein>
    <submittedName>
        <fullName evidence="2">Endonuclease-reverse transcriptase</fullName>
    </submittedName>
</protein>
<dbReference type="Pfam" id="PF03372">
    <property type="entry name" value="Exo_endo_phos"/>
    <property type="match status" value="1"/>
</dbReference>
<keyword evidence="2" id="KW-0255">Endonuclease</keyword>
<keyword evidence="3" id="KW-1185">Reference proteome</keyword>
<dbReference type="GO" id="GO:0004519">
    <property type="term" value="F:endonuclease activity"/>
    <property type="evidence" value="ECO:0007669"/>
    <property type="project" value="UniProtKB-KW"/>
</dbReference>
<feature type="domain" description="Endonuclease/exonuclease/phosphatase" evidence="1">
    <location>
        <begin position="40"/>
        <end position="119"/>
    </location>
</feature>
<dbReference type="AlphaFoldDB" id="A0AAW1LPB0"/>
<name>A0AAW1LPB0_POPJA</name>
<reference evidence="2 3" key="1">
    <citation type="journal article" date="2024" name="BMC Genomics">
        <title>De novo assembly and annotation of Popillia japonica's genome with initial clues to its potential as an invasive pest.</title>
        <authorList>
            <person name="Cucini C."/>
            <person name="Boschi S."/>
            <person name="Funari R."/>
            <person name="Cardaioli E."/>
            <person name="Iannotti N."/>
            <person name="Marturano G."/>
            <person name="Paoli F."/>
            <person name="Bruttini M."/>
            <person name="Carapelli A."/>
            <person name="Frati F."/>
            <person name="Nardi F."/>
        </authorList>
    </citation>
    <scope>NUCLEOTIDE SEQUENCE [LARGE SCALE GENOMIC DNA]</scope>
    <source>
        <strain evidence="2">DMR45628</strain>
    </source>
</reference>
<dbReference type="InterPro" id="IPR036691">
    <property type="entry name" value="Endo/exonu/phosph_ase_sf"/>
</dbReference>
<evidence type="ECO:0000313" key="3">
    <source>
        <dbReference type="Proteomes" id="UP001458880"/>
    </source>
</evidence>
<evidence type="ECO:0000313" key="2">
    <source>
        <dbReference type="EMBL" id="KAK9736308.1"/>
    </source>
</evidence>
<evidence type="ECO:0000259" key="1">
    <source>
        <dbReference type="Pfam" id="PF03372"/>
    </source>
</evidence>
<proteinExistence type="predicted"/>
<dbReference type="Proteomes" id="UP001458880">
    <property type="component" value="Unassembled WGS sequence"/>
</dbReference>
<dbReference type="PANTHER" id="PTHR21398:SF7">
    <property type="entry name" value="LP19941P"/>
    <property type="match status" value="1"/>
</dbReference>
<dbReference type="PANTHER" id="PTHR21398">
    <property type="entry name" value="AGAP007094-PA"/>
    <property type="match status" value="1"/>
</dbReference>
<keyword evidence="2" id="KW-0378">Hydrolase</keyword>
<dbReference type="Pfam" id="PF07841">
    <property type="entry name" value="DM4_12"/>
    <property type="match status" value="1"/>
</dbReference>
<dbReference type="InterPro" id="IPR006631">
    <property type="entry name" value="DM4_12"/>
</dbReference>
<dbReference type="Gene3D" id="3.60.10.10">
    <property type="entry name" value="Endonuclease/exonuclease/phosphatase"/>
    <property type="match status" value="1"/>
</dbReference>
<gene>
    <name evidence="2" type="ORF">QE152_g12568</name>
</gene>
<dbReference type="SUPFAM" id="SSF56219">
    <property type="entry name" value="DNase I-like"/>
    <property type="match status" value="1"/>
</dbReference>
<sequence>MLKYVNTTSREIKERMLKYVNTTSREIKTDEQQNNEIRMGTWNLQGINEQGAVKTLIKELKQYKVDILAVQETHLKEKSVQEVDEYILYNSGGNDRRFGVGFAVNKNLAARVKRFESLSDKLCYITLQTKNKNLTIINIHAPTAESKHQYTNDNGLRLINFAIEMKMKIMSTHFPRKEIYKGTWRIPGRKETNQIDHVLVQERYAHLIKNNHLLNSSNVSRQHSFRTALIVDSINLSKRNEDGVLSRNKRYIVFPEGSTLSIAICMTAQVLGPANIFTEGLNWGISYELPNDSSEFREYFFPKKVMQRRHRRDLYQKMELIMNSMGYDGRACIFKALCETSRRLMSNGNGIIEELLKIVFKFPLQRLLHSEPEEHRLYHWASRMGRDSNQECEDMFPGCSFSLIDMALGGYSNIEDDGYPPGNT</sequence>
<dbReference type="InterPro" id="IPR005135">
    <property type="entry name" value="Endo/exonuclease/phosphatase"/>
</dbReference>
<organism evidence="2 3">
    <name type="scientific">Popillia japonica</name>
    <name type="common">Japanese beetle</name>
    <dbReference type="NCBI Taxonomy" id="7064"/>
    <lineage>
        <taxon>Eukaryota</taxon>
        <taxon>Metazoa</taxon>
        <taxon>Ecdysozoa</taxon>
        <taxon>Arthropoda</taxon>
        <taxon>Hexapoda</taxon>
        <taxon>Insecta</taxon>
        <taxon>Pterygota</taxon>
        <taxon>Neoptera</taxon>
        <taxon>Endopterygota</taxon>
        <taxon>Coleoptera</taxon>
        <taxon>Polyphaga</taxon>
        <taxon>Scarabaeiformia</taxon>
        <taxon>Scarabaeidae</taxon>
        <taxon>Rutelinae</taxon>
        <taxon>Popillia</taxon>
    </lineage>
</organism>
<dbReference type="EMBL" id="JASPKY010000115">
    <property type="protein sequence ID" value="KAK9736308.1"/>
    <property type="molecule type" value="Genomic_DNA"/>
</dbReference>
<comment type="caution">
    <text evidence="2">The sequence shown here is derived from an EMBL/GenBank/DDBJ whole genome shotgun (WGS) entry which is preliminary data.</text>
</comment>
<accession>A0AAW1LPB0</accession>